<dbReference type="OrthoDB" id="9771544at2"/>
<evidence type="ECO:0000313" key="10">
    <source>
        <dbReference type="Proteomes" id="UP000310541"/>
    </source>
</evidence>
<dbReference type="Proteomes" id="UP000310541">
    <property type="component" value="Unassembled WGS sequence"/>
</dbReference>
<comment type="subcellular location">
    <subcellularLocation>
        <location evidence="1 7">Cell membrane</location>
        <topology evidence="1 7">Multi-pass membrane protein</topology>
    </subcellularLocation>
</comment>
<feature type="transmembrane region" description="Helical" evidence="7">
    <location>
        <begin position="164"/>
        <end position="185"/>
    </location>
</feature>
<feature type="transmembrane region" description="Helical" evidence="7">
    <location>
        <begin position="131"/>
        <end position="152"/>
    </location>
</feature>
<keyword evidence="3" id="KW-1003">Cell membrane</keyword>
<dbReference type="EMBL" id="SWFM01000002">
    <property type="protein sequence ID" value="TKD70909.1"/>
    <property type="molecule type" value="Genomic_DNA"/>
</dbReference>
<evidence type="ECO:0000259" key="8">
    <source>
        <dbReference type="PROSITE" id="PS50928"/>
    </source>
</evidence>
<gene>
    <name evidence="9" type="ORF">FBF83_09895</name>
</gene>
<feature type="transmembrane region" description="Helical" evidence="7">
    <location>
        <begin position="206"/>
        <end position="228"/>
    </location>
</feature>
<evidence type="ECO:0000256" key="1">
    <source>
        <dbReference type="ARBA" id="ARBA00004651"/>
    </source>
</evidence>
<feature type="transmembrane region" description="Helical" evidence="7">
    <location>
        <begin position="95"/>
        <end position="119"/>
    </location>
</feature>
<evidence type="ECO:0000256" key="7">
    <source>
        <dbReference type="RuleBase" id="RU363032"/>
    </source>
</evidence>
<dbReference type="SUPFAM" id="SSF161098">
    <property type="entry name" value="MetI-like"/>
    <property type="match status" value="1"/>
</dbReference>
<keyword evidence="6 7" id="KW-0472">Membrane</keyword>
<dbReference type="GO" id="GO:0055085">
    <property type="term" value="P:transmembrane transport"/>
    <property type="evidence" value="ECO:0007669"/>
    <property type="project" value="InterPro"/>
</dbReference>
<comment type="similarity">
    <text evidence="7">Belongs to the binding-protein-dependent transport system permease family.</text>
</comment>
<evidence type="ECO:0000256" key="2">
    <source>
        <dbReference type="ARBA" id="ARBA00022448"/>
    </source>
</evidence>
<dbReference type="CDD" id="cd06261">
    <property type="entry name" value="TM_PBP2"/>
    <property type="match status" value="1"/>
</dbReference>
<dbReference type="PANTHER" id="PTHR43744">
    <property type="entry name" value="ABC TRANSPORTER PERMEASE PROTEIN MG189-RELATED-RELATED"/>
    <property type="match status" value="1"/>
</dbReference>
<evidence type="ECO:0000256" key="3">
    <source>
        <dbReference type="ARBA" id="ARBA00022475"/>
    </source>
</evidence>
<keyword evidence="5 7" id="KW-1133">Transmembrane helix</keyword>
<evidence type="ECO:0000256" key="6">
    <source>
        <dbReference type="ARBA" id="ARBA00023136"/>
    </source>
</evidence>
<proteinExistence type="inferred from homology"/>
<sequence>MAKNLDVIEQTTNELTLAERQQKKPKRKKKKLKAVWMYTLLSIFLVVSIFPFYWMFIGATNDSSKMFTNPPTLLPGDQFMTNLTNLNESIGIFRVLFNSLFVSGLYVVIALAVCASAAYVLAKYNFKGKKFIFTAFLLSMMIPYQATLIPLFQMMSDFNLLNTYFAVIAPQLCFPFAIFLLRQNFLAFPTELMESARLDGASETRIFISIVIPSMRPALAAASIFLFMTQWNNFMWPLVVLNTNDMYTFPVALSSLMGLSYIDYGQVMMGVTLATVPIIAFFLTLQKQFISGMLGSALK</sequence>
<feature type="transmembrane region" description="Helical" evidence="7">
    <location>
        <begin position="264"/>
        <end position="285"/>
    </location>
</feature>
<evidence type="ECO:0000256" key="5">
    <source>
        <dbReference type="ARBA" id="ARBA00022989"/>
    </source>
</evidence>
<keyword evidence="2 7" id="KW-0813">Transport</keyword>
<dbReference type="PANTHER" id="PTHR43744:SF2">
    <property type="entry name" value="ARABINOOLIGOSACCHARIDES TRANSPORT SYSTEM PERMEASE PROTEIN ARAQ"/>
    <property type="match status" value="1"/>
</dbReference>
<organism evidence="9 10">
    <name type="scientific">Guptibacillus hwajinpoensis</name>
    <dbReference type="NCBI Taxonomy" id="208199"/>
    <lineage>
        <taxon>Bacteria</taxon>
        <taxon>Bacillati</taxon>
        <taxon>Bacillota</taxon>
        <taxon>Bacilli</taxon>
        <taxon>Bacillales</taxon>
        <taxon>Guptibacillaceae</taxon>
        <taxon>Guptibacillus</taxon>
    </lineage>
</organism>
<dbReference type="InterPro" id="IPR035906">
    <property type="entry name" value="MetI-like_sf"/>
</dbReference>
<dbReference type="GO" id="GO:0005886">
    <property type="term" value="C:plasma membrane"/>
    <property type="evidence" value="ECO:0007669"/>
    <property type="project" value="UniProtKB-SubCell"/>
</dbReference>
<dbReference type="Pfam" id="PF00528">
    <property type="entry name" value="BPD_transp_1"/>
    <property type="match status" value="1"/>
</dbReference>
<dbReference type="Gene3D" id="1.10.3720.10">
    <property type="entry name" value="MetI-like"/>
    <property type="match status" value="1"/>
</dbReference>
<evidence type="ECO:0000313" key="9">
    <source>
        <dbReference type="EMBL" id="TKD70909.1"/>
    </source>
</evidence>
<dbReference type="InterPro" id="IPR000515">
    <property type="entry name" value="MetI-like"/>
</dbReference>
<comment type="caution">
    <text evidence="9">The sequence shown here is derived from an EMBL/GenBank/DDBJ whole genome shotgun (WGS) entry which is preliminary data.</text>
</comment>
<dbReference type="PROSITE" id="PS50928">
    <property type="entry name" value="ABC_TM1"/>
    <property type="match status" value="1"/>
</dbReference>
<evidence type="ECO:0000256" key="4">
    <source>
        <dbReference type="ARBA" id="ARBA00022692"/>
    </source>
</evidence>
<reference evidence="9 10" key="1">
    <citation type="submission" date="2019-04" db="EMBL/GenBank/DDBJ databases">
        <title>Genome sequence of Bacillus hwajinpoensis strain Y2.</title>
        <authorList>
            <person name="Fair J.L."/>
            <person name="Maclea K.S."/>
        </authorList>
    </citation>
    <scope>NUCLEOTIDE SEQUENCE [LARGE SCALE GENOMIC DNA]</scope>
    <source>
        <strain evidence="9 10">Y2</strain>
    </source>
</reference>
<keyword evidence="4 7" id="KW-0812">Transmembrane</keyword>
<feature type="domain" description="ABC transmembrane type-1" evidence="8">
    <location>
        <begin position="96"/>
        <end position="285"/>
    </location>
</feature>
<accession>A0A4U1MHW5</accession>
<name>A0A4U1MHW5_9BACL</name>
<feature type="transmembrane region" description="Helical" evidence="7">
    <location>
        <begin position="35"/>
        <end position="56"/>
    </location>
</feature>
<protein>
    <submittedName>
        <fullName evidence="9">Carbohydrate ABC transporter permease</fullName>
    </submittedName>
</protein>
<dbReference type="AlphaFoldDB" id="A0A4U1MHW5"/>